<dbReference type="InterPro" id="IPR016187">
    <property type="entry name" value="CTDL_fold"/>
</dbReference>
<evidence type="ECO:0000313" key="1">
    <source>
        <dbReference type="EMBL" id="KAK7791870.1"/>
    </source>
</evidence>
<name>A0AAN9V8Z7_9ORTH</name>
<comment type="caution">
    <text evidence="1">The sequence shown here is derived from an EMBL/GenBank/DDBJ whole genome shotgun (WGS) entry which is preliminary data.</text>
</comment>
<evidence type="ECO:0000313" key="2">
    <source>
        <dbReference type="Proteomes" id="UP001378592"/>
    </source>
</evidence>
<dbReference type="InterPro" id="IPR016186">
    <property type="entry name" value="C-type_lectin-like/link_sf"/>
</dbReference>
<gene>
    <name evidence="1" type="ORF">R5R35_010548</name>
</gene>
<organism evidence="1 2">
    <name type="scientific">Gryllus longicercus</name>
    <dbReference type="NCBI Taxonomy" id="2509291"/>
    <lineage>
        <taxon>Eukaryota</taxon>
        <taxon>Metazoa</taxon>
        <taxon>Ecdysozoa</taxon>
        <taxon>Arthropoda</taxon>
        <taxon>Hexapoda</taxon>
        <taxon>Insecta</taxon>
        <taxon>Pterygota</taxon>
        <taxon>Neoptera</taxon>
        <taxon>Polyneoptera</taxon>
        <taxon>Orthoptera</taxon>
        <taxon>Ensifera</taxon>
        <taxon>Gryllidea</taxon>
        <taxon>Grylloidea</taxon>
        <taxon>Gryllidae</taxon>
        <taxon>Gryllinae</taxon>
        <taxon>Gryllus</taxon>
    </lineage>
</organism>
<dbReference type="AlphaFoldDB" id="A0AAN9V8Z7"/>
<dbReference type="EMBL" id="JAZDUA010000491">
    <property type="protein sequence ID" value="KAK7791870.1"/>
    <property type="molecule type" value="Genomic_DNA"/>
</dbReference>
<dbReference type="Gene3D" id="3.10.100.10">
    <property type="entry name" value="Mannose-Binding Protein A, subunit A"/>
    <property type="match status" value="1"/>
</dbReference>
<dbReference type="SUPFAM" id="SSF56436">
    <property type="entry name" value="C-type lectin-like"/>
    <property type="match status" value="1"/>
</dbReference>
<proteinExistence type="predicted"/>
<protein>
    <recommendedName>
        <fullName evidence="3">C-type lectin domain-containing protein</fullName>
    </recommendedName>
</protein>
<dbReference type="Proteomes" id="UP001378592">
    <property type="component" value="Unassembled WGS sequence"/>
</dbReference>
<reference evidence="1 2" key="1">
    <citation type="submission" date="2024-03" db="EMBL/GenBank/DDBJ databases">
        <title>The genome assembly and annotation of the cricket Gryllus longicercus Weissman &amp; Gray.</title>
        <authorList>
            <person name="Szrajer S."/>
            <person name="Gray D."/>
            <person name="Ylla G."/>
        </authorList>
    </citation>
    <scope>NUCLEOTIDE SEQUENCE [LARGE SCALE GENOMIC DNA]</scope>
    <source>
        <strain evidence="1">DAG 2021-001</strain>
        <tissue evidence="1">Whole body minus gut</tissue>
    </source>
</reference>
<keyword evidence="2" id="KW-1185">Reference proteome</keyword>
<dbReference type="CDD" id="cd00037">
    <property type="entry name" value="CLECT"/>
    <property type="match status" value="1"/>
</dbReference>
<sequence length="79" mass="8609">MKQYEVPGAVWTGISDVTAEQVWVTSLGDPLSSTGYEVWAPGQPNELGRALCLGLVPGKGHDDLYCRATERPFLCELID</sequence>
<accession>A0AAN9V8Z7</accession>
<evidence type="ECO:0008006" key="3">
    <source>
        <dbReference type="Google" id="ProtNLM"/>
    </source>
</evidence>